<protein>
    <submittedName>
        <fullName evidence="1">Uncharacterized protein</fullName>
    </submittedName>
</protein>
<keyword evidence="2" id="KW-1185">Reference proteome</keyword>
<gene>
    <name evidence="1" type="ORF">PMAYCL1PPCAC_04311</name>
</gene>
<evidence type="ECO:0000313" key="2">
    <source>
        <dbReference type="Proteomes" id="UP001328107"/>
    </source>
</evidence>
<feature type="non-terminal residue" evidence="1">
    <location>
        <position position="109"/>
    </location>
</feature>
<comment type="caution">
    <text evidence="1">The sequence shown here is derived from an EMBL/GenBank/DDBJ whole genome shotgun (WGS) entry which is preliminary data.</text>
</comment>
<proteinExistence type="predicted"/>
<evidence type="ECO:0000313" key="1">
    <source>
        <dbReference type="EMBL" id="GMR34116.1"/>
    </source>
</evidence>
<feature type="non-terminal residue" evidence="1">
    <location>
        <position position="1"/>
    </location>
</feature>
<dbReference type="Proteomes" id="UP001328107">
    <property type="component" value="Unassembled WGS sequence"/>
</dbReference>
<reference evidence="2" key="1">
    <citation type="submission" date="2022-10" db="EMBL/GenBank/DDBJ databases">
        <title>Genome assembly of Pristionchus species.</title>
        <authorList>
            <person name="Yoshida K."/>
            <person name="Sommer R.J."/>
        </authorList>
    </citation>
    <scope>NUCLEOTIDE SEQUENCE [LARGE SCALE GENOMIC DNA]</scope>
    <source>
        <strain evidence="2">RS5460</strain>
    </source>
</reference>
<sequence>RSLSLIRRRGREAERVRYQGGYGRDSRRWRRLDRADTEGRADDRRPLTGPCSTTGRCRAWSRREGSTNLQAKIRIRRCRRKAGPRRTPLWSILLLLLQSRCRALPCRRT</sequence>
<organism evidence="1 2">
    <name type="scientific">Pristionchus mayeri</name>
    <dbReference type="NCBI Taxonomy" id="1317129"/>
    <lineage>
        <taxon>Eukaryota</taxon>
        <taxon>Metazoa</taxon>
        <taxon>Ecdysozoa</taxon>
        <taxon>Nematoda</taxon>
        <taxon>Chromadorea</taxon>
        <taxon>Rhabditida</taxon>
        <taxon>Rhabditina</taxon>
        <taxon>Diplogasteromorpha</taxon>
        <taxon>Diplogasteroidea</taxon>
        <taxon>Neodiplogasteridae</taxon>
        <taxon>Pristionchus</taxon>
    </lineage>
</organism>
<accession>A0AAN5CAN1</accession>
<dbReference type="AlphaFoldDB" id="A0AAN5CAN1"/>
<dbReference type="EMBL" id="BTRK01000001">
    <property type="protein sequence ID" value="GMR34116.1"/>
    <property type="molecule type" value="Genomic_DNA"/>
</dbReference>
<name>A0AAN5CAN1_9BILA</name>